<accession>A0A699ILZ3</accession>
<feature type="compositionally biased region" description="Acidic residues" evidence="1">
    <location>
        <begin position="70"/>
        <end position="90"/>
    </location>
</feature>
<gene>
    <name evidence="2" type="ORF">Tci_534027</name>
</gene>
<feature type="compositionally biased region" description="Basic and acidic residues" evidence="1">
    <location>
        <begin position="91"/>
        <end position="101"/>
    </location>
</feature>
<dbReference type="AlphaFoldDB" id="A0A699ILZ3"/>
<comment type="caution">
    <text evidence="2">The sequence shown here is derived from an EMBL/GenBank/DDBJ whole genome shotgun (WGS) entry which is preliminary data.</text>
</comment>
<reference evidence="2" key="1">
    <citation type="journal article" date="2019" name="Sci. Rep.">
        <title>Draft genome of Tanacetum cinerariifolium, the natural source of mosquito coil.</title>
        <authorList>
            <person name="Yamashiro T."/>
            <person name="Shiraishi A."/>
            <person name="Satake H."/>
            <person name="Nakayama K."/>
        </authorList>
    </citation>
    <scope>NUCLEOTIDE SEQUENCE</scope>
</reference>
<organism evidence="2">
    <name type="scientific">Tanacetum cinerariifolium</name>
    <name type="common">Dalmatian daisy</name>
    <name type="synonym">Chrysanthemum cinerariifolium</name>
    <dbReference type="NCBI Taxonomy" id="118510"/>
    <lineage>
        <taxon>Eukaryota</taxon>
        <taxon>Viridiplantae</taxon>
        <taxon>Streptophyta</taxon>
        <taxon>Embryophyta</taxon>
        <taxon>Tracheophyta</taxon>
        <taxon>Spermatophyta</taxon>
        <taxon>Magnoliopsida</taxon>
        <taxon>eudicotyledons</taxon>
        <taxon>Gunneridae</taxon>
        <taxon>Pentapetalae</taxon>
        <taxon>asterids</taxon>
        <taxon>campanulids</taxon>
        <taxon>Asterales</taxon>
        <taxon>Asteraceae</taxon>
        <taxon>Asteroideae</taxon>
        <taxon>Anthemideae</taxon>
        <taxon>Anthemidinae</taxon>
        <taxon>Tanacetum</taxon>
    </lineage>
</organism>
<name>A0A699ILZ3_TANCI</name>
<evidence type="ECO:0000313" key="2">
    <source>
        <dbReference type="EMBL" id="GEZ62054.1"/>
    </source>
</evidence>
<feature type="compositionally biased region" description="Basic residues" evidence="1">
    <location>
        <begin position="1"/>
        <end position="13"/>
    </location>
</feature>
<feature type="non-terminal residue" evidence="2">
    <location>
        <position position="1"/>
    </location>
</feature>
<dbReference type="EMBL" id="BKCJ010301572">
    <property type="protein sequence ID" value="GEZ62054.1"/>
    <property type="molecule type" value="Genomic_DNA"/>
</dbReference>
<protein>
    <submittedName>
        <fullName evidence="2">Uncharacterized protein</fullName>
    </submittedName>
</protein>
<evidence type="ECO:0000256" key="1">
    <source>
        <dbReference type="SAM" id="MobiDB-lite"/>
    </source>
</evidence>
<feature type="compositionally biased region" description="Polar residues" evidence="1">
    <location>
        <begin position="36"/>
        <end position="45"/>
    </location>
</feature>
<proteinExistence type="predicted"/>
<sequence length="278" mass="30131">YYASSKKSKKTSKRQPGNRGLSEGTDRIPRVPNESIVISATSSEGIGTKPGVPNEEKVTSEENVILECGSEQESEYSEEDQEMTDDEETKDEFVQGEKQVNDDEDKDMSNAEVEDSGKGYAKISDVAKAYTEKIKEIRDDAKKLELPPTSSSLSVSSGFGDQFLKLSSDTSLVNIVKENTDAEINSLLDIKIQSEVLHIQSPSVLRVPVSVIFDPLVLARVQETPSVAPITTLPPLSVSTIPHVPHQTKASIPTPPTTTDAPTITTAVPKSDALLLFS</sequence>
<feature type="region of interest" description="Disordered" evidence="1">
    <location>
        <begin position="1"/>
        <end position="116"/>
    </location>
</feature>